<dbReference type="PANTHER" id="PTHR24243:SF230">
    <property type="entry name" value="G-PROTEIN COUPLED RECEPTORS FAMILY 1 PROFILE DOMAIN-CONTAINING PROTEIN"/>
    <property type="match status" value="1"/>
</dbReference>
<evidence type="ECO:0000256" key="7">
    <source>
        <dbReference type="ARBA" id="ARBA00023224"/>
    </source>
</evidence>
<protein>
    <recommendedName>
        <fullName evidence="9">G-protein coupled receptors family 1 profile domain-containing protein</fullName>
    </recommendedName>
</protein>
<dbReference type="OrthoDB" id="10013133at2759"/>
<evidence type="ECO:0000256" key="4">
    <source>
        <dbReference type="ARBA" id="ARBA00023040"/>
    </source>
</evidence>
<evidence type="ECO:0000313" key="10">
    <source>
        <dbReference type="EMBL" id="CAF1027089.1"/>
    </source>
</evidence>
<dbReference type="PANTHER" id="PTHR24243">
    <property type="entry name" value="G-PROTEIN COUPLED RECEPTOR"/>
    <property type="match status" value="1"/>
</dbReference>
<feature type="transmembrane region" description="Helical" evidence="8">
    <location>
        <begin position="20"/>
        <end position="37"/>
    </location>
</feature>
<dbReference type="InterPro" id="IPR017452">
    <property type="entry name" value="GPCR_Rhodpsn_7TM"/>
</dbReference>
<dbReference type="GO" id="GO:0005886">
    <property type="term" value="C:plasma membrane"/>
    <property type="evidence" value="ECO:0007669"/>
    <property type="project" value="TreeGrafter"/>
</dbReference>
<name>A0A814IQF8_ADIRI</name>
<feature type="transmembrane region" description="Helical" evidence="8">
    <location>
        <begin position="49"/>
        <end position="69"/>
    </location>
</feature>
<evidence type="ECO:0000259" key="9">
    <source>
        <dbReference type="PROSITE" id="PS50262"/>
    </source>
</evidence>
<evidence type="ECO:0000256" key="5">
    <source>
        <dbReference type="ARBA" id="ARBA00023136"/>
    </source>
</evidence>
<feature type="transmembrane region" description="Helical" evidence="8">
    <location>
        <begin position="169"/>
        <end position="190"/>
    </location>
</feature>
<dbReference type="EMBL" id="CAJNOJ010000070">
    <property type="protein sequence ID" value="CAF1027089.1"/>
    <property type="molecule type" value="Genomic_DNA"/>
</dbReference>
<organism evidence="10 11">
    <name type="scientific">Adineta ricciae</name>
    <name type="common">Rotifer</name>
    <dbReference type="NCBI Taxonomy" id="249248"/>
    <lineage>
        <taxon>Eukaryota</taxon>
        <taxon>Metazoa</taxon>
        <taxon>Spiralia</taxon>
        <taxon>Gnathifera</taxon>
        <taxon>Rotifera</taxon>
        <taxon>Eurotatoria</taxon>
        <taxon>Bdelloidea</taxon>
        <taxon>Adinetida</taxon>
        <taxon>Adinetidae</taxon>
        <taxon>Adineta</taxon>
    </lineage>
</organism>
<gene>
    <name evidence="10" type="ORF">EDS130_LOCUS16207</name>
</gene>
<dbReference type="AlphaFoldDB" id="A0A814IQF8"/>
<evidence type="ECO:0000256" key="1">
    <source>
        <dbReference type="ARBA" id="ARBA00004141"/>
    </source>
</evidence>
<dbReference type="Gene3D" id="1.20.1070.10">
    <property type="entry name" value="Rhodopsin 7-helix transmembrane proteins"/>
    <property type="match status" value="1"/>
</dbReference>
<comment type="subcellular location">
    <subcellularLocation>
        <location evidence="1">Membrane</location>
        <topology evidence="1">Multi-pass membrane protein</topology>
    </subcellularLocation>
</comment>
<dbReference type="GO" id="GO:0004930">
    <property type="term" value="F:G protein-coupled receptor activity"/>
    <property type="evidence" value="ECO:0007669"/>
    <property type="project" value="UniProtKB-KW"/>
</dbReference>
<dbReference type="PROSITE" id="PS50262">
    <property type="entry name" value="G_PROTEIN_RECEP_F1_2"/>
    <property type="match status" value="1"/>
</dbReference>
<sequence>MPETNLFSIQQAMIRYGMSIYYSLGIVGNVCNCIMFTRPNYRYTPSSTYFLFLSIFAIIYLTWAMIPLFHSLNYTDPQTQILFYCKIRLYFGHILGQCIRCVVVYACIDRYIVTQTNVHIRSMSSIRTAVKLVSTTLIVLSIIAIHMPILMDIRNGVCGMFGLYRLIYAFYQLTLVAILPPVLMIIFSFLTIRTLHQRHGNRIHARRRDRYFMRMLIAEVLVNILTSIPYSANLVYGAATYYTDKSTGRQEIESFITFCTQFLGYLISVAPFYLFFSISKPFRDEFISLVFKQWYQKRRRQVRIIPTNEQHSMIPL</sequence>
<feature type="domain" description="G-protein coupled receptors family 1 profile" evidence="9">
    <location>
        <begin position="28"/>
        <end position="275"/>
    </location>
</feature>
<evidence type="ECO:0000256" key="6">
    <source>
        <dbReference type="ARBA" id="ARBA00023170"/>
    </source>
</evidence>
<reference evidence="10" key="1">
    <citation type="submission" date="2021-02" db="EMBL/GenBank/DDBJ databases">
        <authorList>
            <person name="Nowell W R."/>
        </authorList>
    </citation>
    <scope>NUCLEOTIDE SEQUENCE</scope>
</reference>
<proteinExistence type="predicted"/>
<accession>A0A814IQF8</accession>
<dbReference type="InterPro" id="IPR000276">
    <property type="entry name" value="GPCR_Rhodpsn"/>
</dbReference>
<keyword evidence="7" id="KW-0807">Transducer</keyword>
<evidence type="ECO:0000313" key="11">
    <source>
        <dbReference type="Proteomes" id="UP000663852"/>
    </source>
</evidence>
<evidence type="ECO:0000256" key="8">
    <source>
        <dbReference type="SAM" id="Phobius"/>
    </source>
</evidence>
<dbReference type="Pfam" id="PF00001">
    <property type="entry name" value="7tm_1"/>
    <property type="match status" value="1"/>
</dbReference>
<feature type="transmembrane region" description="Helical" evidence="8">
    <location>
        <begin position="129"/>
        <end position="149"/>
    </location>
</feature>
<comment type="caution">
    <text evidence="10">The sequence shown here is derived from an EMBL/GenBank/DDBJ whole genome shotgun (WGS) entry which is preliminary data.</text>
</comment>
<feature type="transmembrane region" description="Helical" evidence="8">
    <location>
        <begin position="211"/>
        <end position="232"/>
    </location>
</feature>
<dbReference type="Proteomes" id="UP000663852">
    <property type="component" value="Unassembled WGS sequence"/>
</dbReference>
<keyword evidence="6" id="KW-0675">Receptor</keyword>
<feature type="transmembrane region" description="Helical" evidence="8">
    <location>
        <begin position="89"/>
        <end position="108"/>
    </location>
</feature>
<keyword evidence="3 8" id="KW-1133">Transmembrane helix</keyword>
<keyword evidence="2 8" id="KW-0812">Transmembrane</keyword>
<keyword evidence="5 8" id="KW-0472">Membrane</keyword>
<evidence type="ECO:0000256" key="3">
    <source>
        <dbReference type="ARBA" id="ARBA00022989"/>
    </source>
</evidence>
<feature type="transmembrane region" description="Helical" evidence="8">
    <location>
        <begin position="252"/>
        <end position="276"/>
    </location>
</feature>
<dbReference type="SUPFAM" id="SSF81321">
    <property type="entry name" value="Family A G protein-coupled receptor-like"/>
    <property type="match status" value="1"/>
</dbReference>
<evidence type="ECO:0000256" key="2">
    <source>
        <dbReference type="ARBA" id="ARBA00022692"/>
    </source>
</evidence>
<keyword evidence="4" id="KW-0297">G-protein coupled receptor</keyword>